<organism evidence="1 2">
    <name type="scientific">Araneus ventricosus</name>
    <name type="common">Orbweaver spider</name>
    <name type="synonym">Epeira ventricosa</name>
    <dbReference type="NCBI Taxonomy" id="182803"/>
    <lineage>
        <taxon>Eukaryota</taxon>
        <taxon>Metazoa</taxon>
        <taxon>Ecdysozoa</taxon>
        <taxon>Arthropoda</taxon>
        <taxon>Chelicerata</taxon>
        <taxon>Arachnida</taxon>
        <taxon>Araneae</taxon>
        <taxon>Araneomorphae</taxon>
        <taxon>Entelegynae</taxon>
        <taxon>Araneoidea</taxon>
        <taxon>Araneidae</taxon>
        <taxon>Araneus</taxon>
    </lineage>
</organism>
<dbReference type="Proteomes" id="UP000499080">
    <property type="component" value="Unassembled WGS sequence"/>
</dbReference>
<sequence length="94" mass="10814">MFLRFLSAEPGAQRRKIFRVCGIWGSNWFVSRPRRVSPNIPPDQVPLFIISIATRGPSHGFDSDDQSSLPVHVTRRRMETGILILFPVFKRSDF</sequence>
<dbReference type="EMBL" id="BGPR01000827">
    <property type="protein sequence ID" value="GBM37060.1"/>
    <property type="molecule type" value="Genomic_DNA"/>
</dbReference>
<gene>
    <name evidence="1" type="ORF">AVEN_228079_1</name>
</gene>
<evidence type="ECO:0000313" key="1">
    <source>
        <dbReference type="EMBL" id="GBM37060.1"/>
    </source>
</evidence>
<keyword evidence="2" id="KW-1185">Reference proteome</keyword>
<protein>
    <submittedName>
        <fullName evidence="1">Uncharacterized protein</fullName>
    </submittedName>
</protein>
<accession>A0A4Y2F6J2</accession>
<dbReference type="AlphaFoldDB" id="A0A4Y2F6J2"/>
<comment type="caution">
    <text evidence="1">The sequence shown here is derived from an EMBL/GenBank/DDBJ whole genome shotgun (WGS) entry which is preliminary data.</text>
</comment>
<reference evidence="1 2" key="1">
    <citation type="journal article" date="2019" name="Sci. Rep.">
        <title>Orb-weaving spider Araneus ventricosus genome elucidates the spidroin gene catalogue.</title>
        <authorList>
            <person name="Kono N."/>
            <person name="Nakamura H."/>
            <person name="Ohtoshi R."/>
            <person name="Moran D.A.P."/>
            <person name="Shinohara A."/>
            <person name="Yoshida Y."/>
            <person name="Fujiwara M."/>
            <person name="Mori M."/>
            <person name="Tomita M."/>
            <person name="Arakawa K."/>
        </authorList>
    </citation>
    <scope>NUCLEOTIDE SEQUENCE [LARGE SCALE GENOMIC DNA]</scope>
</reference>
<name>A0A4Y2F6J2_ARAVE</name>
<proteinExistence type="predicted"/>
<evidence type="ECO:0000313" key="2">
    <source>
        <dbReference type="Proteomes" id="UP000499080"/>
    </source>
</evidence>